<dbReference type="Proteomes" id="UP000186143">
    <property type="component" value="Unassembled WGS sequence"/>
</dbReference>
<dbReference type="STRING" id="1672749.BJF92_00190"/>
<dbReference type="RefSeq" id="WP_075636465.1">
    <property type="nucleotide sequence ID" value="NZ_MKIO01000040.1"/>
</dbReference>
<dbReference type="OrthoDB" id="9799937at2"/>
<evidence type="ECO:0000313" key="1">
    <source>
        <dbReference type="EMBL" id="OLP53230.1"/>
    </source>
</evidence>
<sequence length="121" mass="12865">MTDVIYKIVTAPQWQAAEATGRFDGAPVDLSDGFIHFSTAEQVAETAARHFAGQGDLLLVAVDADALGEALVFEPSRGGALFPHLYGPLPLAAVRWQAALPLGPDGRHRFPEDLAGQEASR</sequence>
<dbReference type="PANTHER" id="PTHR34129:SF1">
    <property type="entry name" value="DUF952 DOMAIN-CONTAINING PROTEIN"/>
    <property type="match status" value="1"/>
</dbReference>
<reference evidence="1 2" key="1">
    <citation type="submission" date="2016-09" db="EMBL/GenBank/DDBJ databases">
        <title>Rhizobium sp. nov., a novel species isolated from the rice rhizosphere.</title>
        <authorList>
            <person name="Zhao J."/>
            <person name="Zhang X."/>
        </authorList>
    </citation>
    <scope>NUCLEOTIDE SEQUENCE [LARGE SCALE GENOMIC DNA]</scope>
    <source>
        <strain evidence="1 2">MH17</strain>
    </source>
</reference>
<evidence type="ECO:0000313" key="2">
    <source>
        <dbReference type="Proteomes" id="UP000186143"/>
    </source>
</evidence>
<accession>A0A1Q9AE40</accession>
<organism evidence="1 2">
    <name type="scientific">Xaviernesmea rhizosphaerae</name>
    <dbReference type="NCBI Taxonomy" id="1672749"/>
    <lineage>
        <taxon>Bacteria</taxon>
        <taxon>Pseudomonadati</taxon>
        <taxon>Pseudomonadota</taxon>
        <taxon>Alphaproteobacteria</taxon>
        <taxon>Hyphomicrobiales</taxon>
        <taxon>Rhizobiaceae</taxon>
        <taxon>Rhizobium/Agrobacterium group</taxon>
        <taxon>Xaviernesmea</taxon>
    </lineage>
</organism>
<dbReference type="Pfam" id="PF06108">
    <property type="entry name" value="DUF952"/>
    <property type="match status" value="1"/>
</dbReference>
<dbReference type="PANTHER" id="PTHR34129">
    <property type="entry name" value="BLR1139 PROTEIN"/>
    <property type="match status" value="1"/>
</dbReference>
<gene>
    <name evidence="1" type="ORF">BJF92_00190</name>
</gene>
<dbReference type="InterPro" id="IPR009297">
    <property type="entry name" value="DUF952"/>
</dbReference>
<name>A0A1Q9AE40_9HYPH</name>
<protein>
    <submittedName>
        <fullName evidence="1">Dihydroorotate dehydrogenase</fullName>
    </submittedName>
</protein>
<dbReference type="AlphaFoldDB" id="A0A1Q9AE40"/>
<dbReference type="EMBL" id="MKIO01000040">
    <property type="protein sequence ID" value="OLP53230.1"/>
    <property type="molecule type" value="Genomic_DNA"/>
</dbReference>
<dbReference type="Gene3D" id="3.20.170.20">
    <property type="entry name" value="Protein of unknown function DUF952"/>
    <property type="match status" value="1"/>
</dbReference>
<proteinExistence type="predicted"/>
<comment type="caution">
    <text evidence="1">The sequence shown here is derived from an EMBL/GenBank/DDBJ whole genome shotgun (WGS) entry which is preliminary data.</text>
</comment>
<dbReference type="SUPFAM" id="SSF56399">
    <property type="entry name" value="ADP-ribosylation"/>
    <property type="match status" value="1"/>
</dbReference>